<dbReference type="OrthoDB" id="9812367at2"/>
<evidence type="ECO:0000256" key="1">
    <source>
        <dbReference type="SAM" id="MobiDB-lite"/>
    </source>
</evidence>
<keyword evidence="3" id="KW-1185">Reference proteome</keyword>
<protein>
    <submittedName>
        <fullName evidence="2">Uncharacterized protein</fullName>
    </submittedName>
</protein>
<gene>
    <name evidence="2" type="ORF">MAMT_00926</name>
</gene>
<feature type="region of interest" description="Disordered" evidence="1">
    <location>
        <begin position="62"/>
        <end position="83"/>
    </location>
</feature>
<dbReference type="AlphaFoldDB" id="A0A5E6MDZ6"/>
<proteinExistence type="predicted"/>
<dbReference type="EMBL" id="CABFVA020000038">
    <property type="protein sequence ID" value="VVM06042.1"/>
    <property type="molecule type" value="Genomic_DNA"/>
</dbReference>
<reference evidence="2 3" key="1">
    <citation type="submission" date="2019-09" db="EMBL/GenBank/DDBJ databases">
        <authorList>
            <person name="Cremers G."/>
        </authorList>
    </citation>
    <scope>NUCLEOTIDE SEQUENCE [LARGE SCALE GENOMIC DNA]</scope>
    <source>
        <strain evidence="2">4A</strain>
    </source>
</reference>
<accession>A0A5E6MDZ6</accession>
<name>A0A5E6MDZ6_9BACT</name>
<sequence>MNEEVVIHVRFANDGAVQEIGERPPGLTAQAWFGRLWKTAGDKFQAFAGGRGIFRLSRGEMEELQDHGKESASEGAVEKGVEG</sequence>
<dbReference type="Proteomes" id="UP000334923">
    <property type="component" value="Unassembled WGS sequence"/>
</dbReference>
<organism evidence="2 3">
    <name type="scientific">Methylacidimicrobium tartarophylax</name>
    <dbReference type="NCBI Taxonomy" id="1041768"/>
    <lineage>
        <taxon>Bacteria</taxon>
        <taxon>Pseudomonadati</taxon>
        <taxon>Verrucomicrobiota</taxon>
        <taxon>Methylacidimicrobium</taxon>
    </lineage>
</organism>
<evidence type="ECO:0000313" key="3">
    <source>
        <dbReference type="Proteomes" id="UP000334923"/>
    </source>
</evidence>
<evidence type="ECO:0000313" key="2">
    <source>
        <dbReference type="EMBL" id="VVM06042.1"/>
    </source>
</evidence>
<dbReference type="RefSeq" id="WP_142659830.1">
    <property type="nucleotide sequence ID" value="NZ_CABFVA020000038.1"/>
</dbReference>